<keyword evidence="6 10" id="KW-0805">Transcription regulation</keyword>
<dbReference type="FunFam" id="1.10.287.4280:FF:000001">
    <property type="entry name" value="transcription factor COE1 isoform X2"/>
    <property type="match status" value="1"/>
</dbReference>
<comment type="subcellular location">
    <subcellularLocation>
        <location evidence="1 10">Nucleus</location>
    </subcellularLocation>
</comment>
<dbReference type="InterPro" id="IPR038006">
    <property type="entry name" value="COE_IPT"/>
</dbReference>
<evidence type="ECO:0000256" key="9">
    <source>
        <dbReference type="ARBA" id="ARBA00023242"/>
    </source>
</evidence>
<accession>A0A1Y3BPG8</accession>
<keyword evidence="8 10" id="KW-0804">Transcription</keyword>
<keyword evidence="9 10" id="KW-0539">Nucleus</keyword>
<feature type="non-terminal residue" evidence="12">
    <location>
        <position position="1"/>
    </location>
</feature>
<evidence type="ECO:0000256" key="7">
    <source>
        <dbReference type="ARBA" id="ARBA00023125"/>
    </source>
</evidence>
<keyword evidence="4 10" id="KW-0863">Zinc-finger</keyword>
<dbReference type="OrthoDB" id="25246at2759"/>
<dbReference type="SMART" id="SM00429">
    <property type="entry name" value="IPT"/>
    <property type="match status" value="1"/>
</dbReference>
<dbReference type="FunFam" id="2.60.40.10:FF:001458">
    <property type="entry name" value="EBF transcription factor 3b"/>
    <property type="match status" value="1"/>
</dbReference>
<dbReference type="Pfam" id="PF01833">
    <property type="entry name" value="TIG"/>
    <property type="match status" value="1"/>
</dbReference>
<protein>
    <submittedName>
        <fullName evidence="12">Transcription factor collier-like protein</fullName>
    </submittedName>
</protein>
<evidence type="ECO:0000256" key="2">
    <source>
        <dbReference type="ARBA" id="ARBA00010340"/>
    </source>
</evidence>
<evidence type="ECO:0000256" key="10">
    <source>
        <dbReference type="RuleBase" id="RU004489"/>
    </source>
</evidence>
<feature type="domain" description="IPT/TIG" evidence="11">
    <location>
        <begin position="5"/>
        <end position="89"/>
    </location>
</feature>
<dbReference type="GO" id="GO:0003677">
    <property type="term" value="F:DNA binding"/>
    <property type="evidence" value="ECO:0007669"/>
    <property type="project" value="UniProtKB-KW"/>
</dbReference>
<name>A0A1Y3BPG8_EURMA</name>
<comment type="similarity">
    <text evidence="2 10">Belongs to the COE family.</text>
</comment>
<proteinExistence type="inferred from homology"/>
<dbReference type="EMBL" id="MUJZ01006384">
    <property type="protein sequence ID" value="OTF82869.1"/>
    <property type="molecule type" value="Genomic_DNA"/>
</dbReference>
<evidence type="ECO:0000313" key="12">
    <source>
        <dbReference type="EMBL" id="OTF82869.1"/>
    </source>
</evidence>
<evidence type="ECO:0000256" key="5">
    <source>
        <dbReference type="ARBA" id="ARBA00022833"/>
    </source>
</evidence>
<evidence type="ECO:0000313" key="13">
    <source>
        <dbReference type="Proteomes" id="UP000194236"/>
    </source>
</evidence>
<dbReference type="CDD" id="cd01175">
    <property type="entry name" value="IPT_COE"/>
    <property type="match status" value="1"/>
</dbReference>
<organism evidence="12 13">
    <name type="scientific">Euroglyphus maynei</name>
    <name type="common">Mayne's house dust mite</name>
    <dbReference type="NCBI Taxonomy" id="6958"/>
    <lineage>
        <taxon>Eukaryota</taxon>
        <taxon>Metazoa</taxon>
        <taxon>Ecdysozoa</taxon>
        <taxon>Arthropoda</taxon>
        <taxon>Chelicerata</taxon>
        <taxon>Arachnida</taxon>
        <taxon>Acari</taxon>
        <taxon>Acariformes</taxon>
        <taxon>Sarcoptiformes</taxon>
        <taxon>Astigmata</taxon>
        <taxon>Psoroptidia</taxon>
        <taxon>Analgoidea</taxon>
        <taxon>Pyroglyphidae</taxon>
        <taxon>Pyroglyphinae</taxon>
        <taxon>Euroglyphus</taxon>
    </lineage>
</organism>
<dbReference type="GO" id="GO:0003700">
    <property type="term" value="F:DNA-binding transcription factor activity"/>
    <property type="evidence" value="ECO:0007669"/>
    <property type="project" value="InterPro"/>
</dbReference>
<evidence type="ECO:0000259" key="11">
    <source>
        <dbReference type="SMART" id="SM00429"/>
    </source>
</evidence>
<dbReference type="InterPro" id="IPR013783">
    <property type="entry name" value="Ig-like_fold"/>
</dbReference>
<reference evidence="12 13" key="1">
    <citation type="submission" date="2017-03" db="EMBL/GenBank/DDBJ databases">
        <title>Genome Survey of Euroglyphus maynei.</title>
        <authorList>
            <person name="Arlian L.G."/>
            <person name="Morgan M.S."/>
            <person name="Rider S.D."/>
        </authorList>
    </citation>
    <scope>NUCLEOTIDE SEQUENCE [LARGE SCALE GENOMIC DNA]</scope>
    <source>
        <strain evidence="12">Arlian Lab</strain>
        <tissue evidence="12">Whole body</tissue>
    </source>
</reference>
<dbReference type="AlphaFoldDB" id="A0A1Y3BPG8"/>
<dbReference type="GO" id="GO:0008270">
    <property type="term" value="F:zinc ion binding"/>
    <property type="evidence" value="ECO:0007669"/>
    <property type="project" value="UniProtKB-KW"/>
</dbReference>
<dbReference type="GO" id="GO:0005634">
    <property type="term" value="C:nucleus"/>
    <property type="evidence" value="ECO:0007669"/>
    <property type="project" value="UniProtKB-SubCell"/>
</dbReference>
<evidence type="ECO:0000256" key="6">
    <source>
        <dbReference type="ARBA" id="ARBA00023015"/>
    </source>
</evidence>
<sequence length="234" mass="25938">PFAAAPCIKAISPSEGWTIGGTTVIILGDNFFDGLQVVFGNVTVWGELLTSHAIRVQTPPRNIPGVVEVTLSYKSKQFCKNAPGRFIYVAINEPTIDHGFTRLSKLIPRHPGDPEKLPKEIILKRAADLAEALYRNTSSLPPPRSPASMAAAAMSGFNAYAASAGQQAICYNDVRTNNLNAYHIDNDVDHHLHQQPINVVNDDDTTIGMNHNPFQSFYRFQIGTFYFCFFFFDF</sequence>
<keyword evidence="3 10" id="KW-0479">Metal-binding</keyword>
<dbReference type="InterPro" id="IPR014756">
    <property type="entry name" value="Ig_E-set"/>
</dbReference>
<evidence type="ECO:0000256" key="8">
    <source>
        <dbReference type="ARBA" id="ARBA00023163"/>
    </source>
</evidence>
<dbReference type="Pfam" id="PF16423">
    <property type="entry name" value="COE1_HLH"/>
    <property type="match status" value="1"/>
</dbReference>
<gene>
    <name evidence="12" type="ORF">BLA29_006998</name>
</gene>
<keyword evidence="13" id="KW-1185">Reference proteome</keyword>
<dbReference type="Gene3D" id="1.10.287.4280">
    <property type="match status" value="1"/>
</dbReference>
<dbReference type="Gene3D" id="2.60.40.10">
    <property type="entry name" value="Immunoglobulins"/>
    <property type="match status" value="1"/>
</dbReference>
<comment type="caution">
    <text evidence="12">The sequence shown here is derived from an EMBL/GenBank/DDBJ whole genome shotgun (WGS) entry which is preliminary data.</text>
</comment>
<dbReference type="InterPro" id="IPR002909">
    <property type="entry name" value="IPT_dom"/>
</dbReference>
<dbReference type="InterPro" id="IPR003523">
    <property type="entry name" value="Transcription_factor_COE"/>
</dbReference>
<dbReference type="Proteomes" id="UP000194236">
    <property type="component" value="Unassembled WGS sequence"/>
</dbReference>
<dbReference type="InterPro" id="IPR032201">
    <property type="entry name" value="COE_HLH"/>
</dbReference>
<dbReference type="PANTHER" id="PTHR10747">
    <property type="entry name" value="TRANSCRIPTION FACTOR COE FAMILY MEMBER"/>
    <property type="match status" value="1"/>
</dbReference>
<evidence type="ECO:0000256" key="1">
    <source>
        <dbReference type="ARBA" id="ARBA00004123"/>
    </source>
</evidence>
<keyword evidence="10" id="KW-0217">Developmental protein</keyword>
<keyword evidence="5 10" id="KW-0862">Zinc</keyword>
<evidence type="ECO:0000256" key="4">
    <source>
        <dbReference type="ARBA" id="ARBA00022771"/>
    </source>
</evidence>
<dbReference type="SUPFAM" id="SSF81296">
    <property type="entry name" value="E set domains"/>
    <property type="match status" value="1"/>
</dbReference>
<evidence type="ECO:0000256" key="3">
    <source>
        <dbReference type="ARBA" id="ARBA00022723"/>
    </source>
</evidence>
<keyword evidence="7 10" id="KW-0238">DNA-binding</keyword>